<proteinExistence type="predicted"/>
<sequence length="234" mass="25768">MNSMKRREWMRWCLFLGALTGCAANEAEVVPAPQEERTAVVEQSTRPDNEEKKEEREADEPVVETDGNVTRINGIVLVNKDYGVAADYAPGEDPEALAALMDMIGDMQSAGLDVSGEYSGFRSYQTQADLYAGYVAAYGQQEADTFSARPGFSEHQTGLAFDLKHGSGQLLEGETEAGWLLDHAGEYGFIVRYQEGKEEVTGYIAEPWHVRYIGEQAPAIQQSGLALEQYLGIK</sequence>
<reference evidence="1" key="1">
    <citation type="submission" date="2019-04" db="EMBL/GenBank/DDBJ databases">
        <title>Microbes associate with the intestines of laboratory mice.</title>
        <authorList>
            <person name="Navarre W."/>
            <person name="Wong E."/>
            <person name="Huang K."/>
            <person name="Tropini C."/>
            <person name="Ng K."/>
            <person name="Yu B."/>
        </authorList>
    </citation>
    <scope>NUCLEOTIDE SEQUENCE</scope>
    <source>
        <strain evidence="1">NM09_H32</strain>
    </source>
</reference>
<evidence type="ECO:0000313" key="2">
    <source>
        <dbReference type="Proteomes" id="UP000308836"/>
    </source>
</evidence>
<protein>
    <submittedName>
        <fullName evidence="1">D-alanyl-D-alanine carboxypeptidase family protein</fullName>
    </submittedName>
</protein>
<keyword evidence="1" id="KW-0645">Protease</keyword>
<keyword evidence="1" id="KW-0378">Hydrolase</keyword>
<comment type="caution">
    <text evidence="1">The sequence shown here is derived from an EMBL/GenBank/DDBJ whole genome shotgun (WGS) entry which is preliminary data.</text>
</comment>
<dbReference type="EMBL" id="SRYG01000005">
    <property type="protein sequence ID" value="TGY66645.1"/>
    <property type="molecule type" value="Genomic_DNA"/>
</dbReference>
<evidence type="ECO:0000313" key="1">
    <source>
        <dbReference type="EMBL" id="TGY66645.1"/>
    </source>
</evidence>
<gene>
    <name evidence="1" type="ORF">E5336_03725</name>
</gene>
<name>A0AC61R8L2_9FIRM</name>
<keyword evidence="2" id="KW-1185">Reference proteome</keyword>
<organism evidence="1 2">
    <name type="scientific">Dubosiella muris</name>
    <dbReference type="NCBI Taxonomy" id="3038133"/>
    <lineage>
        <taxon>Bacteria</taxon>
        <taxon>Bacillati</taxon>
        <taxon>Bacillota</taxon>
        <taxon>Erysipelotrichia</taxon>
        <taxon>Erysipelotrichales</taxon>
        <taxon>Erysipelotrichaceae</taxon>
        <taxon>Dubosiella</taxon>
    </lineage>
</organism>
<accession>A0AC61R8L2</accession>
<keyword evidence="1" id="KW-0121">Carboxypeptidase</keyword>
<dbReference type="Proteomes" id="UP000308836">
    <property type="component" value="Unassembled WGS sequence"/>
</dbReference>